<comment type="cofactor">
    <cofactor evidence="1">
        <name>Mg(2+)</name>
        <dbReference type="ChEBI" id="CHEBI:18420"/>
    </cofactor>
</comment>
<dbReference type="EMBL" id="CACVAU010000001">
    <property type="protein sequence ID" value="CAA6800230.1"/>
    <property type="molecule type" value="Genomic_DNA"/>
</dbReference>
<dbReference type="Pfam" id="PF00072">
    <property type="entry name" value="Response_reg"/>
    <property type="match status" value="1"/>
</dbReference>
<name>A0A6S6RY46_9BACT</name>
<dbReference type="PANTHER" id="PTHR44591:SF3">
    <property type="entry name" value="RESPONSE REGULATORY DOMAIN-CONTAINING PROTEIN"/>
    <property type="match status" value="1"/>
</dbReference>
<keyword evidence="4" id="KW-0283">Flagellar rotation</keyword>
<dbReference type="InterPro" id="IPR001789">
    <property type="entry name" value="Sig_transdc_resp-reg_receiver"/>
</dbReference>
<dbReference type="GO" id="GO:0006935">
    <property type="term" value="P:chemotaxis"/>
    <property type="evidence" value="ECO:0007669"/>
    <property type="project" value="UniProtKB-KW"/>
</dbReference>
<dbReference type="AlphaFoldDB" id="A0A6S6RY46"/>
<accession>A0A6S6RY46</accession>
<dbReference type="CDD" id="cd00156">
    <property type="entry name" value="REC"/>
    <property type="match status" value="1"/>
</dbReference>
<gene>
    <name evidence="7" type="ORF">HELGO_WM9890</name>
</gene>
<protein>
    <recommendedName>
        <fullName evidence="6">Response regulatory domain-containing protein</fullName>
    </recommendedName>
</protein>
<dbReference type="SUPFAM" id="SSF52172">
    <property type="entry name" value="CheY-like"/>
    <property type="match status" value="1"/>
</dbReference>
<evidence type="ECO:0000256" key="1">
    <source>
        <dbReference type="ARBA" id="ARBA00001946"/>
    </source>
</evidence>
<dbReference type="SMART" id="SM00448">
    <property type="entry name" value="REC"/>
    <property type="match status" value="1"/>
</dbReference>
<evidence type="ECO:0000259" key="6">
    <source>
        <dbReference type="PROSITE" id="PS50110"/>
    </source>
</evidence>
<evidence type="ECO:0000256" key="2">
    <source>
        <dbReference type="ARBA" id="ARBA00022500"/>
    </source>
</evidence>
<evidence type="ECO:0000313" key="7">
    <source>
        <dbReference type="EMBL" id="CAA6800230.1"/>
    </source>
</evidence>
<feature type="modified residue" description="4-aspartylphosphate" evidence="5">
    <location>
        <position position="59"/>
    </location>
</feature>
<dbReference type="GO" id="GO:0097588">
    <property type="term" value="P:archaeal or bacterial-type flagellum-dependent cell motility"/>
    <property type="evidence" value="ECO:0007669"/>
    <property type="project" value="UniProtKB-KW"/>
</dbReference>
<dbReference type="InterPro" id="IPR050595">
    <property type="entry name" value="Bact_response_regulator"/>
</dbReference>
<feature type="domain" description="Response regulatory" evidence="6">
    <location>
        <begin position="5"/>
        <end position="131"/>
    </location>
</feature>
<reference evidence="7" key="1">
    <citation type="submission" date="2020-01" db="EMBL/GenBank/DDBJ databases">
        <authorList>
            <person name="Meier V. D."/>
            <person name="Meier V D."/>
        </authorList>
    </citation>
    <scope>NUCLEOTIDE SEQUENCE</scope>
    <source>
        <strain evidence="7">HLG_WM_MAG_05</strain>
    </source>
</reference>
<proteinExistence type="predicted"/>
<evidence type="ECO:0000256" key="4">
    <source>
        <dbReference type="ARBA" id="ARBA00022779"/>
    </source>
</evidence>
<dbReference type="PROSITE" id="PS50110">
    <property type="entry name" value="RESPONSE_REGULATORY"/>
    <property type="match status" value="1"/>
</dbReference>
<dbReference type="Gene3D" id="3.40.50.2300">
    <property type="match status" value="1"/>
</dbReference>
<keyword evidence="2" id="KW-0145">Chemotaxis</keyword>
<dbReference type="GO" id="GO:0000160">
    <property type="term" value="P:phosphorelay signal transduction system"/>
    <property type="evidence" value="ECO:0007669"/>
    <property type="project" value="InterPro"/>
</dbReference>
<dbReference type="InterPro" id="IPR011006">
    <property type="entry name" value="CheY-like_superfamily"/>
</dbReference>
<sequence length="134" mass="15439">MSDKRIYIVDDYPLAALITKKTIEKLSINNCIVSEFESSLLLLNRFQKEFEQIDMIITDYEMPDLRGDELIKEVRKMKPNIKIVVMSAWLDTSVLEGQELIGKEVKALRPDLILAKPFPDGWVGKVDKILEERG</sequence>
<dbReference type="PANTHER" id="PTHR44591">
    <property type="entry name" value="STRESS RESPONSE REGULATOR PROTEIN 1"/>
    <property type="match status" value="1"/>
</dbReference>
<evidence type="ECO:0000256" key="3">
    <source>
        <dbReference type="ARBA" id="ARBA00022553"/>
    </source>
</evidence>
<organism evidence="7">
    <name type="scientific">uncultured Sulfurovum sp</name>
    <dbReference type="NCBI Taxonomy" id="269237"/>
    <lineage>
        <taxon>Bacteria</taxon>
        <taxon>Pseudomonadati</taxon>
        <taxon>Campylobacterota</taxon>
        <taxon>Epsilonproteobacteria</taxon>
        <taxon>Campylobacterales</taxon>
        <taxon>Sulfurovaceae</taxon>
        <taxon>Sulfurovum</taxon>
        <taxon>environmental samples</taxon>
    </lineage>
</organism>
<keyword evidence="3 5" id="KW-0597">Phosphoprotein</keyword>
<evidence type="ECO:0000256" key="5">
    <source>
        <dbReference type="PROSITE-ProRule" id="PRU00169"/>
    </source>
</evidence>